<keyword evidence="1 2" id="KW-0732">Signal</keyword>
<evidence type="ECO:0000259" key="3">
    <source>
        <dbReference type="Pfam" id="PF13505"/>
    </source>
</evidence>
<dbReference type="OrthoDB" id="8222426at2"/>
<proteinExistence type="predicted"/>
<keyword evidence="5" id="KW-1185">Reference proteome</keyword>
<name>A0A2P7QGF7_9SPHN</name>
<dbReference type="Proteomes" id="UP000241167">
    <property type="component" value="Unassembled WGS sequence"/>
</dbReference>
<comment type="caution">
    <text evidence="4">The sequence shown here is derived from an EMBL/GenBank/DDBJ whole genome shotgun (WGS) entry which is preliminary data.</text>
</comment>
<feature type="signal peptide" evidence="2">
    <location>
        <begin position="1"/>
        <end position="22"/>
    </location>
</feature>
<dbReference type="AlphaFoldDB" id="A0A2P7QGF7"/>
<evidence type="ECO:0000256" key="1">
    <source>
        <dbReference type="ARBA" id="ARBA00022729"/>
    </source>
</evidence>
<dbReference type="Pfam" id="PF13505">
    <property type="entry name" value="OMP_b-brl"/>
    <property type="match status" value="1"/>
</dbReference>
<feature type="chain" id="PRO_5015164284" evidence="2">
    <location>
        <begin position="23"/>
        <end position="187"/>
    </location>
</feature>
<evidence type="ECO:0000256" key="2">
    <source>
        <dbReference type="SAM" id="SignalP"/>
    </source>
</evidence>
<organism evidence="4 5">
    <name type="scientific">Allosphingosinicella deserti</name>
    <dbReference type="NCBI Taxonomy" id="2116704"/>
    <lineage>
        <taxon>Bacteria</taxon>
        <taxon>Pseudomonadati</taxon>
        <taxon>Pseudomonadota</taxon>
        <taxon>Alphaproteobacteria</taxon>
        <taxon>Sphingomonadales</taxon>
        <taxon>Sphingomonadaceae</taxon>
        <taxon>Allosphingosinicella</taxon>
    </lineage>
</organism>
<dbReference type="InterPro" id="IPR011250">
    <property type="entry name" value="OMP/PagP_B-barrel"/>
</dbReference>
<evidence type="ECO:0000313" key="5">
    <source>
        <dbReference type="Proteomes" id="UP000241167"/>
    </source>
</evidence>
<reference evidence="4 5" key="1">
    <citation type="submission" date="2018-03" db="EMBL/GenBank/DDBJ databases">
        <title>The draft genome of Sphingosinicella sp. GL-C-18.</title>
        <authorList>
            <person name="Liu L."/>
            <person name="Li L."/>
            <person name="Liang L."/>
            <person name="Zhang X."/>
            <person name="Wang T."/>
        </authorList>
    </citation>
    <scope>NUCLEOTIDE SEQUENCE [LARGE SCALE GENOMIC DNA]</scope>
    <source>
        <strain evidence="4 5">GL-C-18</strain>
    </source>
</reference>
<protein>
    <submittedName>
        <fullName evidence="4">Porin family protein</fullName>
    </submittedName>
</protein>
<dbReference type="RefSeq" id="WP_106515498.1">
    <property type="nucleotide sequence ID" value="NZ_PXYI01000010.1"/>
</dbReference>
<feature type="domain" description="Outer membrane protein beta-barrel" evidence="3">
    <location>
        <begin position="7"/>
        <end position="187"/>
    </location>
</feature>
<dbReference type="SUPFAM" id="SSF56925">
    <property type="entry name" value="OMPA-like"/>
    <property type="match status" value="1"/>
</dbReference>
<sequence length="187" mass="19775">MKKYLVVLAATTAVMIASPACAEGIRAEIHGGWDNVSADDQGESGIVYGIGLGYDLPVGERATIGLDLSADLSSVDECETDVVLANDRACLDAGRDLAAALRVGYKVGDQGTLYALAGYTNARFKFAYTTPGGVTTSDGANLDGFRLGAGYQHGFGEKLYGKVEYRYSNYEADVTRHQVLLGVGVKF</sequence>
<dbReference type="InterPro" id="IPR027385">
    <property type="entry name" value="Beta-barrel_OMP"/>
</dbReference>
<dbReference type="EMBL" id="PXYI01000010">
    <property type="protein sequence ID" value="PSJ37057.1"/>
    <property type="molecule type" value="Genomic_DNA"/>
</dbReference>
<accession>A0A2P7QGF7</accession>
<dbReference type="Gene3D" id="2.40.160.20">
    <property type="match status" value="1"/>
</dbReference>
<evidence type="ECO:0000313" key="4">
    <source>
        <dbReference type="EMBL" id="PSJ37057.1"/>
    </source>
</evidence>
<gene>
    <name evidence="4" type="ORF">C7I55_23620</name>
</gene>